<feature type="transmembrane region" description="Helical" evidence="6">
    <location>
        <begin position="81"/>
        <end position="98"/>
    </location>
</feature>
<feature type="transmembrane region" description="Helical" evidence="6">
    <location>
        <begin position="274"/>
        <end position="290"/>
    </location>
</feature>
<feature type="transmembrane region" description="Helical" evidence="6">
    <location>
        <begin position="161"/>
        <end position="180"/>
    </location>
</feature>
<comment type="similarity">
    <text evidence="2">Belongs to the drug/metabolite transporter (DMT) superfamily. 10 TMS drug/metabolite exporter (DME) (TC 2.A.7.3) family.</text>
</comment>
<name>A0ABT0DAV1_9HYPH</name>
<feature type="transmembrane region" description="Helical" evidence="6">
    <location>
        <begin position="104"/>
        <end position="125"/>
    </location>
</feature>
<dbReference type="RefSeq" id="WP_247028682.1">
    <property type="nucleotide sequence ID" value="NZ_JALKCH010000005.1"/>
</dbReference>
<evidence type="ECO:0000256" key="2">
    <source>
        <dbReference type="ARBA" id="ARBA00009853"/>
    </source>
</evidence>
<keyword evidence="9" id="KW-1185">Reference proteome</keyword>
<dbReference type="PANTHER" id="PTHR22911:SF6">
    <property type="entry name" value="SOLUTE CARRIER FAMILY 35 MEMBER G1"/>
    <property type="match status" value="1"/>
</dbReference>
<evidence type="ECO:0000256" key="4">
    <source>
        <dbReference type="ARBA" id="ARBA00022989"/>
    </source>
</evidence>
<evidence type="ECO:0000259" key="7">
    <source>
        <dbReference type="Pfam" id="PF00892"/>
    </source>
</evidence>
<dbReference type="SUPFAM" id="SSF103481">
    <property type="entry name" value="Multidrug resistance efflux transporter EmrE"/>
    <property type="match status" value="2"/>
</dbReference>
<feature type="transmembrane region" description="Helical" evidence="6">
    <location>
        <begin position="220"/>
        <end position="242"/>
    </location>
</feature>
<keyword evidence="5 6" id="KW-0472">Membrane</keyword>
<proteinExistence type="inferred from homology"/>
<dbReference type="Proteomes" id="UP001203284">
    <property type="component" value="Unassembled WGS sequence"/>
</dbReference>
<evidence type="ECO:0000256" key="6">
    <source>
        <dbReference type="SAM" id="Phobius"/>
    </source>
</evidence>
<sequence length="308" mass="32215">MADVKPFAPASAHGALAPIASAVLGIGLLSVMDAAVKYLAPDFATSQLVVLRYFFGVLSAAIVFFANGTRWPDLATMRPHAWRSVVVVITAGSFYYALSTLPLAVTLALSFTSPILIALFARLTLGERPGGHVALALALGFFGVLVVLWDQLAQASGGTVFGAVAALVSSVCYAIAMVSLKWRAARDPIPTIVLLQNLFACLLSAPVAALQWSLPNGGQWILFAVIGTLGTVGHLCLTWAYGRADASRLGVLEYTAFIWAVIIGFLVFAEWPTLGTLAGAALIVAGAILANRTPRIPASRAPDAEIGP</sequence>
<feature type="transmembrane region" description="Helical" evidence="6">
    <location>
        <begin position="192"/>
        <end position="214"/>
    </location>
</feature>
<keyword evidence="3 6" id="KW-0812">Transmembrane</keyword>
<comment type="caution">
    <text evidence="8">The sequence shown here is derived from an EMBL/GenBank/DDBJ whole genome shotgun (WGS) entry which is preliminary data.</text>
</comment>
<dbReference type="InterPro" id="IPR037185">
    <property type="entry name" value="EmrE-like"/>
</dbReference>
<evidence type="ECO:0000256" key="1">
    <source>
        <dbReference type="ARBA" id="ARBA00004141"/>
    </source>
</evidence>
<evidence type="ECO:0000313" key="9">
    <source>
        <dbReference type="Proteomes" id="UP001203284"/>
    </source>
</evidence>
<organism evidence="8 9">
    <name type="scientific">Ancylobacter crimeensis</name>
    <dbReference type="NCBI Taxonomy" id="2579147"/>
    <lineage>
        <taxon>Bacteria</taxon>
        <taxon>Pseudomonadati</taxon>
        <taxon>Pseudomonadota</taxon>
        <taxon>Alphaproteobacteria</taxon>
        <taxon>Hyphomicrobiales</taxon>
        <taxon>Xanthobacteraceae</taxon>
        <taxon>Ancylobacter</taxon>
    </lineage>
</organism>
<evidence type="ECO:0000256" key="5">
    <source>
        <dbReference type="ARBA" id="ARBA00023136"/>
    </source>
</evidence>
<evidence type="ECO:0000256" key="3">
    <source>
        <dbReference type="ARBA" id="ARBA00022692"/>
    </source>
</evidence>
<evidence type="ECO:0000313" key="8">
    <source>
        <dbReference type="EMBL" id="MCK0197086.1"/>
    </source>
</evidence>
<feature type="transmembrane region" description="Helical" evidence="6">
    <location>
        <begin position="12"/>
        <end position="31"/>
    </location>
</feature>
<dbReference type="InterPro" id="IPR000620">
    <property type="entry name" value="EamA_dom"/>
</dbReference>
<feature type="domain" description="EamA" evidence="7">
    <location>
        <begin position="29"/>
        <end position="148"/>
    </location>
</feature>
<dbReference type="Pfam" id="PF00892">
    <property type="entry name" value="EamA"/>
    <property type="match status" value="2"/>
</dbReference>
<feature type="transmembrane region" description="Helical" evidence="6">
    <location>
        <begin position="249"/>
        <end position="268"/>
    </location>
</feature>
<comment type="subcellular location">
    <subcellularLocation>
        <location evidence="1">Membrane</location>
        <topology evidence="1">Multi-pass membrane protein</topology>
    </subcellularLocation>
</comment>
<reference evidence="8 9" key="1">
    <citation type="submission" date="2022-04" db="EMBL/GenBank/DDBJ databases">
        <authorList>
            <person name="Grouzdev D.S."/>
            <person name="Pantiukh K.S."/>
            <person name="Krutkina M.S."/>
        </authorList>
    </citation>
    <scope>NUCLEOTIDE SEQUENCE [LARGE SCALE GENOMIC DNA]</scope>
    <source>
        <strain evidence="8 9">6x-1</strain>
    </source>
</reference>
<feature type="domain" description="EamA" evidence="7">
    <location>
        <begin position="161"/>
        <end position="291"/>
    </location>
</feature>
<feature type="transmembrane region" description="Helical" evidence="6">
    <location>
        <begin position="132"/>
        <end position="149"/>
    </location>
</feature>
<dbReference type="PANTHER" id="PTHR22911">
    <property type="entry name" value="ACYL-MALONYL CONDENSING ENZYME-RELATED"/>
    <property type="match status" value="1"/>
</dbReference>
<dbReference type="EMBL" id="JALKCH010000005">
    <property type="protein sequence ID" value="MCK0197086.1"/>
    <property type="molecule type" value="Genomic_DNA"/>
</dbReference>
<accession>A0ABT0DAV1</accession>
<keyword evidence="4 6" id="KW-1133">Transmembrane helix</keyword>
<gene>
    <name evidence="8" type="ORF">MWN34_09190</name>
</gene>
<feature type="transmembrane region" description="Helical" evidence="6">
    <location>
        <begin position="51"/>
        <end position="69"/>
    </location>
</feature>
<protein>
    <submittedName>
        <fullName evidence="8">DMT family transporter</fullName>
    </submittedName>
</protein>